<protein>
    <recommendedName>
        <fullName evidence="3">Peptidase M50 domain-containing protein</fullName>
    </recommendedName>
</protein>
<evidence type="ECO:0008006" key="3">
    <source>
        <dbReference type="Google" id="ProtNLM"/>
    </source>
</evidence>
<dbReference type="EMBL" id="BARU01019866">
    <property type="protein sequence ID" value="GAH57814.1"/>
    <property type="molecule type" value="Genomic_DNA"/>
</dbReference>
<evidence type="ECO:0000256" key="1">
    <source>
        <dbReference type="SAM" id="Phobius"/>
    </source>
</evidence>
<organism evidence="2">
    <name type="scientific">marine sediment metagenome</name>
    <dbReference type="NCBI Taxonomy" id="412755"/>
    <lineage>
        <taxon>unclassified sequences</taxon>
        <taxon>metagenomes</taxon>
        <taxon>ecological metagenomes</taxon>
    </lineage>
</organism>
<reference evidence="2" key="1">
    <citation type="journal article" date="2014" name="Front. Microbiol.">
        <title>High frequency of phylogenetically diverse reductive dehalogenase-homologous genes in deep subseafloor sedimentary metagenomes.</title>
        <authorList>
            <person name="Kawai M."/>
            <person name="Futagami T."/>
            <person name="Toyoda A."/>
            <person name="Takaki Y."/>
            <person name="Nishi S."/>
            <person name="Hori S."/>
            <person name="Arai W."/>
            <person name="Tsubouchi T."/>
            <person name="Morono Y."/>
            <person name="Uchiyama I."/>
            <person name="Ito T."/>
            <person name="Fujiyama A."/>
            <person name="Inagaki F."/>
            <person name="Takami H."/>
        </authorList>
    </citation>
    <scope>NUCLEOTIDE SEQUENCE</scope>
    <source>
        <strain evidence="2">Expedition CK06-06</strain>
    </source>
</reference>
<keyword evidence="1" id="KW-0812">Transmembrane</keyword>
<gene>
    <name evidence="2" type="ORF">S03H2_32691</name>
</gene>
<keyword evidence="1" id="KW-0472">Membrane</keyword>
<evidence type="ECO:0000313" key="2">
    <source>
        <dbReference type="EMBL" id="GAH57814.1"/>
    </source>
</evidence>
<proteinExistence type="predicted"/>
<name>X1HVG0_9ZZZZ</name>
<dbReference type="AlphaFoldDB" id="X1HVG0"/>
<sequence>MFIYLMIGYITLYLVVWSHEVGHAFFYYKYGCKSNPFNVTIPLYLAFSTPQPIDLEKRLI</sequence>
<comment type="caution">
    <text evidence="2">The sequence shown here is derived from an EMBL/GenBank/DDBJ whole genome shotgun (WGS) entry which is preliminary data.</text>
</comment>
<feature type="transmembrane region" description="Helical" evidence="1">
    <location>
        <begin position="6"/>
        <end position="28"/>
    </location>
</feature>
<keyword evidence="1" id="KW-1133">Transmembrane helix</keyword>
<accession>X1HVG0</accession>